<evidence type="ECO:0000313" key="3">
    <source>
        <dbReference type="EMBL" id="QSE87629.1"/>
    </source>
</evidence>
<protein>
    <submittedName>
        <fullName evidence="3">DUF4229 domain-containing protein</fullName>
    </submittedName>
</protein>
<geneLocation type="plasmid" evidence="3 4">
    <name>unnamed4</name>
</geneLocation>
<name>A0A974VY22_9NOCA</name>
<keyword evidence="2" id="KW-0472">Membrane</keyword>
<dbReference type="EMBL" id="CP070615">
    <property type="protein sequence ID" value="QSE87629.1"/>
    <property type="molecule type" value="Genomic_DNA"/>
</dbReference>
<accession>A0A974VY22</accession>
<evidence type="ECO:0000256" key="1">
    <source>
        <dbReference type="SAM" id="MobiDB-lite"/>
    </source>
</evidence>
<sequence length="118" mass="12277">MGISAMRHTHAPDAGSSPQPGSVTTRHLVQAIGVYAIARLLLVAVVAAAIMAVGPLIGRDVDFLIAAVFAVLISMPLSLAVFAAQRKKVNATIAAFDAQRTASAARTSPQFRKAGRRS</sequence>
<gene>
    <name evidence="3" type="ORF">JWS13_02930</name>
</gene>
<feature type="transmembrane region" description="Helical" evidence="2">
    <location>
        <begin position="36"/>
        <end position="57"/>
    </location>
</feature>
<dbReference type="Pfam" id="PF14012">
    <property type="entry name" value="DUF4229"/>
    <property type="match status" value="1"/>
</dbReference>
<dbReference type="Proteomes" id="UP000662986">
    <property type="component" value="Plasmid unnamed4"/>
</dbReference>
<proteinExistence type="predicted"/>
<feature type="region of interest" description="Disordered" evidence="1">
    <location>
        <begin position="1"/>
        <end position="22"/>
    </location>
</feature>
<evidence type="ECO:0000256" key="2">
    <source>
        <dbReference type="SAM" id="Phobius"/>
    </source>
</evidence>
<dbReference type="InterPro" id="IPR025323">
    <property type="entry name" value="DUF4229"/>
</dbReference>
<organism evidence="3 4">
    <name type="scientific">Rhodococcus pseudokoreensis</name>
    <dbReference type="NCBI Taxonomy" id="2811421"/>
    <lineage>
        <taxon>Bacteria</taxon>
        <taxon>Bacillati</taxon>
        <taxon>Actinomycetota</taxon>
        <taxon>Actinomycetes</taxon>
        <taxon>Mycobacteriales</taxon>
        <taxon>Nocardiaceae</taxon>
        <taxon>Rhodococcus</taxon>
    </lineage>
</organism>
<keyword evidence="2" id="KW-1133">Transmembrane helix</keyword>
<reference evidence="3 4" key="2">
    <citation type="journal article" date="2022" name="Arch. Microbiol.">
        <title>Rhodococcus pseudokoreensis sp. nov. isolated from the rhizosphere of young M26 apple rootstocks.</title>
        <authorList>
            <person name="Kampfer P."/>
            <person name="Glaeser S.P."/>
            <person name="Blom J."/>
            <person name="Wolf J."/>
            <person name="Benning S."/>
            <person name="Schloter M."/>
            <person name="Neumann-Schaal M."/>
        </authorList>
    </citation>
    <scope>NUCLEOTIDE SEQUENCE [LARGE SCALE GENOMIC DNA]</scope>
    <source>
        <strain evidence="3 4">R79</strain>
    </source>
</reference>
<dbReference type="RefSeq" id="WP_128643907.1">
    <property type="nucleotide sequence ID" value="NZ_CP070615.1"/>
</dbReference>
<feature type="transmembrane region" description="Helical" evidence="2">
    <location>
        <begin position="63"/>
        <end position="84"/>
    </location>
</feature>
<keyword evidence="4" id="KW-1185">Reference proteome</keyword>
<keyword evidence="3" id="KW-0614">Plasmid</keyword>
<reference evidence="3 4" key="1">
    <citation type="journal article" date="2021" name="Microbiol. Resour. Announc.">
        <title>Complete Genome Sequences of Two Rhodococcus sp. Strains with Large and Linear Chromosomes, Isolated from Apple Rhizosphere.</title>
        <authorList>
            <person name="Benning S."/>
            <person name="Brugnone N."/>
            <person name="Siani R."/>
            <person name="Kublik S."/>
            <person name="Schloter M."/>
            <person name="Rad V."/>
        </authorList>
    </citation>
    <scope>NUCLEOTIDE SEQUENCE [LARGE SCALE GENOMIC DNA]</scope>
    <source>
        <strain evidence="3 4">R79</strain>
    </source>
</reference>
<evidence type="ECO:0000313" key="4">
    <source>
        <dbReference type="Proteomes" id="UP000662986"/>
    </source>
</evidence>
<keyword evidence="2" id="KW-0812">Transmembrane</keyword>